<evidence type="ECO:0000313" key="2">
    <source>
        <dbReference type="EMBL" id="GAA4990904.1"/>
    </source>
</evidence>
<reference evidence="3" key="1">
    <citation type="journal article" date="2019" name="Int. J. Syst. Evol. Microbiol.">
        <title>The Global Catalogue of Microorganisms (GCM) 10K type strain sequencing project: providing services to taxonomists for standard genome sequencing and annotation.</title>
        <authorList>
            <consortium name="The Broad Institute Genomics Platform"/>
            <consortium name="The Broad Institute Genome Sequencing Center for Infectious Disease"/>
            <person name="Wu L."/>
            <person name="Ma J."/>
        </authorList>
    </citation>
    <scope>NUCLEOTIDE SEQUENCE [LARGE SCALE GENOMIC DNA]</scope>
    <source>
        <strain evidence="3">JCM 18126</strain>
    </source>
</reference>
<dbReference type="InterPro" id="IPR021487">
    <property type="entry name" value="DUF3140"/>
</dbReference>
<dbReference type="Proteomes" id="UP001501195">
    <property type="component" value="Unassembled WGS sequence"/>
</dbReference>
<sequence>MSGGAVSTKAPEGLDEVWDDFRSAVNMTAGQLEKWLDTDESQSVGQKGSSGDESTGHASGRRIVEILHAKKGDLDDDDVKHMHKVVGYVHRHLAQRPDGDVEHSRWRYSLMNWGHDPLAG</sequence>
<accession>A0ABP9I9D2</accession>
<dbReference type="PANTHER" id="PTHR40630">
    <property type="entry name" value="POSSIBLE DNA-BINDING PROTEIN"/>
    <property type="match status" value="1"/>
</dbReference>
<keyword evidence="3" id="KW-1185">Reference proteome</keyword>
<feature type="region of interest" description="Disordered" evidence="1">
    <location>
        <begin position="35"/>
        <end position="60"/>
    </location>
</feature>
<evidence type="ECO:0000313" key="3">
    <source>
        <dbReference type="Proteomes" id="UP001501195"/>
    </source>
</evidence>
<dbReference type="EMBL" id="BAABIL010000514">
    <property type="protein sequence ID" value="GAA4990904.1"/>
    <property type="molecule type" value="Genomic_DNA"/>
</dbReference>
<name>A0ABP9I9D2_9ACTN</name>
<proteinExistence type="predicted"/>
<protein>
    <submittedName>
        <fullName evidence="2">DUF3140 domain-containing protein</fullName>
    </submittedName>
</protein>
<dbReference type="PANTHER" id="PTHR40630:SF1">
    <property type="entry name" value="DNA-BINDING PROTEIN"/>
    <property type="match status" value="1"/>
</dbReference>
<comment type="caution">
    <text evidence="2">The sequence shown here is derived from an EMBL/GenBank/DDBJ whole genome shotgun (WGS) entry which is preliminary data.</text>
</comment>
<feature type="compositionally biased region" description="Polar residues" evidence="1">
    <location>
        <begin position="41"/>
        <end position="57"/>
    </location>
</feature>
<dbReference type="Pfam" id="PF11338">
    <property type="entry name" value="DUF3140"/>
    <property type="match status" value="1"/>
</dbReference>
<gene>
    <name evidence="2" type="ORF">GCM10023225_29710</name>
</gene>
<evidence type="ECO:0000256" key="1">
    <source>
        <dbReference type="SAM" id="MobiDB-lite"/>
    </source>
</evidence>
<organism evidence="2 3">
    <name type="scientific">Kineococcus glutinatus</name>
    <dbReference type="NCBI Taxonomy" id="1070872"/>
    <lineage>
        <taxon>Bacteria</taxon>
        <taxon>Bacillati</taxon>
        <taxon>Actinomycetota</taxon>
        <taxon>Actinomycetes</taxon>
        <taxon>Kineosporiales</taxon>
        <taxon>Kineosporiaceae</taxon>
        <taxon>Kineococcus</taxon>
    </lineage>
</organism>